<feature type="domain" description="Putative zinc ribbon" evidence="1">
    <location>
        <begin position="94"/>
        <end position="174"/>
    </location>
</feature>
<dbReference type="AlphaFoldDB" id="A0ABD4TBU4"/>
<reference evidence="2 3" key="1">
    <citation type="submission" date="2018-05" db="EMBL/GenBank/DDBJ databases">
        <title>Isolation and characterization of genus Methanoculleus species and their viruses from deep sea marine sediment offshore southwestern Taiwan.</title>
        <authorList>
            <person name="Wei W.-H."/>
            <person name="Chen W.-C."/>
            <person name="Lai M.-C."/>
            <person name="Chen S.-C."/>
        </authorList>
    </citation>
    <scope>NUCLEOTIDE SEQUENCE [LARGE SCALE GENOMIC DNA]</scope>
    <source>
        <strain evidence="2 3">CWC-02</strain>
    </source>
</reference>
<comment type="caution">
    <text evidence="2">The sequence shown here is derived from an EMBL/GenBank/DDBJ whole genome shotgun (WGS) entry which is preliminary data.</text>
</comment>
<name>A0ABD4TBU4_9EURY</name>
<protein>
    <recommendedName>
        <fullName evidence="1">Putative zinc ribbon domain-containing protein</fullName>
    </recommendedName>
</protein>
<accession>A0ABD4TBU4</accession>
<evidence type="ECO:0000259" key="1">
    <source>
        <dbReference type="Pfam" id="PF12674"/>
    </source>
</evidence>
<dbReference type="InterPro" id="IPR025868">
    <property type="entry name" value="Zn_ribbon_dom_put"/>
</dbReference>
<sequence length="179" mass="19257">METSGIRACQSCGMPMSAEEHFGTEADGAPSKDYCANCYRNGAFTEPGITIDGMAEKCAAVLSQLFGIPAANAGEFAREQLVCLKRWAGREIPLCGSCGMPLARDEDAGTEADGSLSTDYCTYCYRDGGFTEPDLTRELAVGKYAPMMASHLGIPAEKATEMVRQYLSTLPRWREQGPG</sequence>
<dbReference type="Proteomes" id="UP001523230">
    <property type="component" value="Unassembled WGS sequence"/>
</dbReference>
<dbReference type="RefSeq" id="WP_250986974.1">
    <property type="nucleotide sequence ID" value="NZ_QFDM01000002.1"/>
</dbReference>
<keyword evidence="3" id="KW-1185">Reference proteome</keyword>
<gene>
    <name evidence="2" type="ORF">DIC75_05175</name>
</gene>
<feature type="domain" description="Putative zinc ribbon" evidence="1">
    <location>
        <begin position="9"/>
        <end position="87"/>
    </location>
</feature>
<evidence type="ECO:0000313" key="3">
    <source>
        <dbReference type="Proteomes" id="UP001523230"/>
    </source>
</evidence>
<dbReference type="EMBL" id="QFDM01000002">
    <property type="protein sequence ID" value="MCM2465710.1"/>
    <property type="molecule type" value="Genomic_DNA"/>
</dbReference>
<evidence type="ECO:0000313" key="2">
    <source>
        <dbReference type="EMBL" id="MCM2465710.1"/>
    </source>
</evidence>
<dbReference type="Pfam" id="PF12674">
    <property type="entry name" value="Zn_ribbon_2"/>
    <property type="match status" value="2"/>
</dbReference>
<proteinExistence type="predicted"/>
<organism evidence="2 3">
    <name type="scientific">Methanoculleus oceani</name>
    <dbReference type="NCBI Taxonomy" id="2184756"/>
    <lineage>
        <taxon>Archaea</taxon>
        <taxon>Methanobacteriati</taxon>
        <taxon>Methanobacteriota</taxon>
        <taxon>Stenosarchaea group</taxon>
        <taxon>Methanomicrobia</taxon>
        <taxon>Methanomicrobiales</taxon>
        <taxon>Methanomicrobiaceae</taxon>
        <taxon>Methanoculleus</taxon>
    </lineage>
</organism>